<dbReference type="SUPFAM" id="SSF111304">
    <property type="entry name" value="Recombination protein RecR"/>
    <property type="match status" value="1"/>
</dbReference>
<reference evidence="1" key="1">
    <citation type="submission" date="2018-05" db="EMBL/GenBank/DDBJ databases">
        <authorList>
            <person name="Lanie J.A."/>
            <person name="Ng W.-L."/>
            <person name="Kazmierczak K.M."/>
            <person name="Andrzejewski T.M."/>
            <person name="Davidsen T.M."/>
            <person name="Wayne K.J."/>
            <person name="Tettelin H."/>
            <person name="Glass J.I."/>
            <person name="Rusch D."/>
            <person name="Podicherti R."/>
            <person name="Tsui H.-C.T."/>
            <person name="Winkler M.E."/>
        </authorList>
    </citation>
    <scope>NUCLEOTIDE SEQUENCE</scope>
</reference>
<dbReference type="InterPro" id="IPR023627">
    <property type="entry name" value="Rcmb_RecR"/>
</dbReference>
<evidence type="ECO:0000313" key="1">
    <source>
        <dbReference type="EMBL" id="SVD02395.1"/>
    </source>
</evidence>
<gene>
    <name evidence="1" type="ORF">METZ01_LOCUS355249</name>
</gene>
<dbReference type="AlphaFoldDB" id="A0A382RZ11"/>
<accession>A0A382RZ11</accession>
<sequence>ISNQIKSANIKISRLAVGIPFGGDLDYTDQKTLTQAFNSRQIIE</sequence>
<dbReference type="EMBL" id="UINC01124925">
    <property type="protein sequence ID" value="SVD02395.1"/>
    <property type="molecule type" value="Genomic_DNA"/>
</dbReference>
<dbReference type="Gene3D" id="3.40.1360.10">
    <property type="match status" value="1"/>
</dbReference>
<proteinExistence type="predicted"/>
<feature type="non-terminal residue" evidence="1">
    <location>
        <position position="1"/>
    </location>
</feature>
<evidence type="ECO:0008006" key="2">
    <source>
        <dbReference type="Google" id="ProtNLM"/>
    </source>
</evidence>
<name>A0A382RZ11_9ZZZZ</name>
<dbReference type="Pfam" id="PF21175">
    <property type="entry name" value="RecR_C"/>
    <property type="match status" value="1"/>
</dbReference>
<organism evidence="1">
    <name type="scientific">marine metagenome</name>
    <dbReference type="NCBI Taxonomy" id="408172"/>
    <lineage>
        <taxon>unclassified sequences</taxon>
        <taxon>metagenomes</taxon>
        <taxon>ecological metagenomes</taxon>
    </lineage>
</organism>
<protein>
    <recommendedName>
        <fullName evidence="2">Toprim domain-containing protein</fullName>
    </recommendedName>
</protein>